<dbReference type="PANTHER" id="PTHR13068">
    <property type="entry name" value="CGI-12 PROTEIN-RELATED"/>
    <property type="match status" value="1"/>
</dbReference>
<dbReference type="InterPro" id="IPR003690">
    <property type="entry name" value="MTERF"/>
</dbReference>
<protein>
    <recommendedName>
        <fullName evidence="6">mTERF protein</fullName>
    </recommendedName>
</protein>
<evidence type="ECO:0000256" key="3">
    <source>
        <dbReference type="ARBA" id="ARBA00022946"/>
    </source>
</evidence>
<dbReference type="GO" id="GO:0003676">
    <property type="term" value="F:nucleic acid binding"/>
    <property type="evidence" value="ECO:0007669"/>
    <property type="project" value="InterPro"/>
</dbReference>
<dbReference type="InterPro" id="IPR038538">
    <property type="entry name" value="MTERF_sf"/>
</dbReference>
<evidence type="ECO:0000313" key="5">
    <source>
        <dbReference type="Proteomes" id="UP000242715"/>
    </source>
</evidence>
<keyword evidence="2" id="KW-0804">Transcription</keyword>
<keyword evidence="3" id="KW-0809">Transit peptide</keyword>
<reference evidence="5" key="1">
    <citation type="journal article" date="2017" name="Front. Plant Sci.">
        <title>Climate Clever Clovers: New Paradigm to Reduce the Environmental Footprint of Ruminants by Breeding Low Methanogenic Forages Utilizing Haplotype Variation.</title>
        <authorList>
            <person name="Kaur P."/>
            <person name="Appels R."/>
            <person name="Bayer P.E."/>
            <person name="Keeble-Gagnere G."/>
            <person name="Wang J."/>
            <person name="Hirakawa H."/>
            <person name="Shirasawa K."/>
            <person name="Vercoe P."/>
            <person name="Stefanova K."/>
            <person name="Durmic Z."/>
            <person name="Nichols P."/>
            <person name="Revell C."/>
            <person name="Isobe S.N."/>
            <person name="Edwards D."/>
            <person name="Erskine W."/>
        </authorList>
    </citation>
    <scope>NUCLEOTIDE SEQUENCE [LARGE SCALE GENOMIC DNA]</scope>
    <source>
        <strain evidence="5">cv. Daliak</strain>
    </source>
</reference>
<accession>A0A2Z6PDI9</accession>
<proteinExistence type="inferred from homology"/>
<organism evidence="4 5">
    <name type="scientific">Trifolium subterraneum</name>
    <name type="common">Subterranean clover</name>
    <dbReference type="NCBI Taxonomy" id="3900"/>
    <lineage>
        <taxon>Eukaryota</taxon>
        <taxon>Viridiplantae</taxon>
        <taxon>Streptophyta</taxon>
        <taxon>Embryophyta</taxon>
        <taxon>Tracheophyta</taxon>
        <taxon>Spermatophyta</taxon>
        <taxon>Magnoliopsida</taxon>
        <taxon>eudicotyledons</taxon>
        <taxon>Gunneridae</taxon>
        <taxon>Pentapetalae</taxon>
        <taxon>rosids</taxon>
        <taxon>fabids</taxon>
        <taxon>Fabales</taxon>
        <taxon>Fabaceae</taxon>
        <taxon>Papilionoideae</taxon>
        <taxon>50 kb inversion clade</taxon>
        <taxon>NPAAA clade</taxon>
        <taxon>Hologalegina</taxon>
        <taxon>IRL clade</taxon>
        <taxon>Trifolieae</taxon>
        <taxon>Trifolium</taxon>
    </lineage>
</organism>
<evidence type="ECO:0000256" key="1">
    <source>
        <dbReference type="ARBA" id="ARBA00007692"/>
    </source>
</evidence>
<dbReference type="OrthoDB" id="637682at2759"/>
<keyword evidence="5" id="KW-1185">Reference proteome</keyword>
<dbReference type="Proteomes" id="UP000242715">
    <property type="component" value="Unassembled WGS sequence"/>
</dbReference>
<gene>
    <name evidence="4" type="ORF">TSUD_404010</name>
</gene>
<evidence type="ECO:0008006" key="6">
    <source>
        <dbReference type="Google" id="ProtNLM"/>
    </source>
</evidence>
<keyword evidence="2" id="KW-0805">Transcription regulation</keyword>
<comment type="similarity">
    <text evidence="1">Belongs to the mTERF family.</text>
</comment>
<evidence type="ECO:0000256" key="2">
    <source>
        <dbReference type="ARBA" id="ARBA00022472"/>
    </source>
</evidence>
<dbReference type="Pfam" id="PF02536">
    <property type="entry name" value="mTERF"/>
    <property type="match status" value="1"/>
</dbReference>
<dbReference type="AlphaFoldDB" id="A0A2Z6PDI9"/>
<keyword evidence="2" id="KW-0806">Transcription termination</keyword>
<name>A0A2Z6PDI9_TRISU</name>
<dbReference type="SMART" id="SM00733">
    <property type="entry name" value="Mterf"/>
    <property type="match status" value="3"/>
</dbReference>
<dbReference type="Gene3D" id="1.25.70.10">
    <property type="entry name" value="Transcription termination factor 3, mitochondrial"/>
    <property type="match status" value="1"/>
</dbReference>
<evidence type="ECO:0000313" key="4">
    <source>
        <dbReference type="EMBL" id="GAU47452.1"/>
    </source>
</evidence>
<dbReference type="PANTHER" id="PTHR13068:SF91">
    <property type="entry name" value="TRANSCRIPTION TERMINATION FACTOR FAMILY PROTEIN"/>
    <property type="match status" value="1"/>
</dbReference>
<dbReference type="GO" id="GO:0006353">
    <property type="term" value="P:DNA-templated transcription termination"/>
    <property type="evidence" value="ECO:0007669"/>
    <property type="project" value="UniProtKB-KW"/>
</dbReference>
<dbReference type="EMBL" id="DF974316">
    <property type="protein sequence ID" value="GAU47452.1"/>
    <property type="molecule type" value="Genomic_DNA"/>
</dbReference>
<sequence>MSFALYPYQRTVANINLMTDFGVCDSTIARLLQTRSRSSIFGSTDLIKSLEEVKGLGFCPSTTNFGIALIGKKGLGERLWNEKVNAFKKWGWSDEDVLKAFRKKPYCMSTSIDKINLVMSFWVNQLGWDAMAIAKSPYVLSLSLEKTIIPRAAVVQYLLSKGLRNKNASLTCPFVIREKLFLDMLKKRFKDEYSYLLKLYEEKLNLANTRDKTR</sequence>